<evidence type="ECO:0000313" key="5">
    <source>
        <dbReference type="Proteomes" id="UP000661918"/>
    </source>
</evidence>
<sequence length="235" mass="25266">MLACQAVSTSPPPSRPATALRRAWRTWILGALLPVYLLTTLGGTLARVDGDSMNETLRSGDVLLLLKYPRWLRAAGLPTPYPRRGDLLIFKAPPDSPYSYETLWGVRHRPYNVKRAVALAGDSVAVQDGRVVVNGVPLREPYASEGFVADQPALTVPPGKVWVIGDNRRLGASLDSRAYGLVALSDTAGPANLRLWPRPGWVGGLGWGDPEVRRKGPDGGAGEAGSHTRLLTFGV</sequence>
<dbReference type="Proteomes" id="UP000661918">
    <property type="component" value="Unassembled WGS sequence"/>
</dbReference>
<dbReference type="PANTHER" id="PTHR43390:SF1">
    <property type="entry name" value="CHLOROPLAST PROCESSING PEPTIDASE"/>
    <property type="match status" value="1"/>
</dbReference>
<dbReference type="InterPro" id="IPR036286">
    <property type="entry name" value="LexA/Signal_pep-like_sf"/>
</dbReference>
<keyword evidence="5" id="KW-1185">Reference proteome</keyword>
<keyword evidence="2" id="KW-0378">Hydrolase</keyword>
<comment type="subcellular location">
    <subcellularLocation>
        <location evidence="2">Membrane</location>
        <topology evidence="2">Single-pass type II membrane protein</topology>
    </subcellularLocation>
</comment>
<dbReference type="EMBL" id="BMOM01000013">
    <property type="protein sequence ID" value="GGM10373.1"/>
    <property type="molecule type" value="Genomic_DNA"/>
</dbReference>
<accession>A0ABQ2GRZ2</accession>
<keyword evidence="2" id="KW-0645">Protease</keyword>
<dbReference type="SUPFAM" id="SSF51306">
    <property type="entry name" value="LexA/Signal peptidase"/>
    <property type="match status" value="1"/>
</dbReference>
<dbReference type="PRINTS" id="PR00727">
    <property type="entry name" value="LEADERPTASE"/>
</dbReference>
<feature type="domain" description="Peptidase S26" evidence="3">
    <location>
        <begin position="23"/>
        <end position="196"/>
    </location>
</feature>
<evidence type="ECO:0000256" key="2">
    <source>
        <dbReference type="RuleBase" id="RU362042"/>
    </source>
</evidence>
<keyword evidence="2" id="KW-1133">Transmembrane helix</keyword>
<dbReference type="PANTHER" id="PTHR43390">
    <property type="entry name" value="SIGNAL PEPTIDASE I"/>
    <property type="match status" value="1"/>
</dbReference>
<dbReference type="CDD" id="cd06530">
    <property type="entry name" value="S26_SPase_I"/>
    <property type="match status" value="1"/>
</dbReference>
<dbReference type="Pfam" id="PF10502">
    <property type="entry name" value="Peptidase_S26"/>
    <property type="match status" value="1"/>
</dbReference>
<dbReference type="InterPro" id="IPR019533">
    <property type="entry name" value="Peptidase_S26"/>
</dbReference>
<gene>
    <name evidence="4" type="ORF">GCM10010841_18480</name>
</gene>
<proteinExistence type="inferred from homology"/>
<name>A0ABQ2GRZ2_9DEIO</name>
<dbReference type="Gene3D" id="2.10.109.10">
    <property type="entry name" value="Umud Fragment, subunit A"/>
    <property type="match status" value="1"/>
</dbReference>
<keyword evidence="2" id="KW-0812">Transmembrane</keyword>
<evidence type="ECO:0000313" key="4">
    <source>
        <dbReference type="EMBL" id="GGM10373.1"/>
    </source>
</evidence>
<protein>
    <recommendedName>
        <fullName evidence="2">Signal peptidase I</fullName>
        <ecNumber evidence="2">3.4.21.89</ecNumber>
    </recommendedName>
</protein>
<dbReference type="InterPro" id="IPR000223">
    <property type="entry name" value="Pept_S26A_signal_pept_1"/>
</dbReference>
<keyword evidence="2" id="KW-0472">Membrane</keyword>
<feature type="transmembrane region" description="Helical" evidence="2">
    <location>
        <begin position="27"/>
        <end position="48"/>
    </location>
</feature>
<dbReference type="EC" id="3.4.21.89" evidence="2"/>
<reference evidence="5" key="1">
    <citation type="journal article" date="2019" name="Int. J. Syst. Evol. Microbiol.">
        <title>The Global Catalogue of Microorganisms (GCM) 10K type strain sequencing project: providing services to taxonomists for standard genome sequencing and annotation.</title>
        <authorList>
            <consortium name="The Broad Institute Genomics Platform"/>
            <consortium name="The Broad Institute Genome Sequencing Center for Infectious Disease"/>
            <person name="Wu L."/>
            <person name="Ma J."/>
        </authorList>
    </citation>
    <scope>NUCLEOTIDE SEQUENCE [LARGE SCALE GENOMIC DNA]</scope>
    <source>
        <strain evidence="5">JCM 15443</strain>
    </source>
</reference>
<comment type="similarity">
    <text evidence="1 2">Belongs to the peptidase S26 family.</text>
</comment>
<comment type="catalytic activity">
    <reaction evidence="2">
        <text>Cleavage of hydrophobic, N-terminal signal or leader sequences from secreted and periplasmic proteins.</text>
        <dbReference type="EC" id="3.4.21.89"/>
    </reaction>
</comment>
<organism evidence="4 5">
    <name type="scientific">Deinococcus aerophilus</name>
    <dbReference type="NCBI Taxonomy" id="522488"/>
    <lineage>
        <taxon>Bacteria</taxon>
        <taxon>Thermotogati</taxon>
        <taxon>Deinococcota</taxon>
        <taxon>Deinococci</taxon>
        <taxon>Deinococcales</taxon>
        <taxon>Deinococcaceae</taxon>
        <taxon>Deinococcus</taxon>
    </lineage>
</organism>
<evidence type="ECO:0000259" key="3">
    <source>
        <dbReference type="Pfam" id="PF10502"/>
    </source>
</evidence>
<comment type="caution">
    <text evidence="4">The sequence shown here is derived from an EMBL/GenBank/DDBJ whole genome shotgun (WGS) entry which is preliminary data.</text>
</comment>
<dbReference type="NCBIfam" id="TIGR02227">
    <property type="entry name" value="sigpep_I_bact"/>
    <property type="match status" value="1"/>
</dbReference>
<evidence type="ECO:0000256" key="1">
    <source>
        <dbReference type="ARBA" id="ARBA00009370"/>
    </source>
</evidence>